<accession>F8DDV7</accession>
<keyword evidence="1" id="KW-0732">Signal</keyword>
<dbReference type="InterPro" id="IPR018389">
    <property type="entry name" value="DctP_fam"/>
</dbReference>
<dbReference type="InterPro" id="IPR038404">
    <property type="entry name" value="TRAP_DctP_sf"/>
</dbReference>
<dbReference type="PANTHER" id="PTHR33376:SF5">
    <property type="entry name" value="EXTRACYTOPLASMIC SOLUTE RECEPTOR PROTEIN"/>
    <property type="match status" value="1"/>
</dbReference>
<dbReference type="Gene3D" id="3.40.190.170">
    <property type="entry name" value="Bacterial extracellular solute-binding protein, family 7"/>
    <property type="match status" value="1"/>
</dbReference>
<dbReference type="EMBL" id="CP002840">
    <property type="protein sequence ID" value="AEH39211.1"/>
    <property type="molecule type" value="Genomic_DNA"/>
</dbReference>
<sequence length="376" mass="41969">MAGCLSLLTDRQESNGEFTVGELGNPDDNCLDCISPSASFAIADRLEAESDGELTMIIQPNNQICSSASCGTKVQSQVIEAGYGSIGNSTAFFPENQIWLVPYTFPSPESITYTLTHEYAWENFWLPFARKYNVLPFYYWTPALRDVFISEDGTKQIGGDLRRPEQLEGLIIRRTASRAADESLGTWSATPTEVSWGDTVQGMETGVVQGLETWSSVAIGSGMGSVIDQVVDVGFMCGQGTLWVNTDWLQSLPEEHRDLIAEVTRETTEEAVAQADELVNERVGQQAPPPDGSAWDEFGVTVNILDDDERQAWVDPLDPQQNPEKWEPERELLDNFEETPDDFYERIYEIARESNAPNSPSEFSIDAWWGDYLEEI</sequence>
<dbReference type="Proteomes" id="UP000006794">
    <property type="component" value="Plasmid pHALXA01"/>
</dbReference>
<protein>
    <submittedName>
        <fullName evidence="2">Extracellular solute-binding protein, family 7</fullName>
    </submittedName>
</protein>
<keyword evidence="3" id="KW-1185">Reference proteome</keyword>
<dbReference type="AlphaFoldDB" id="F8DDV7"/>
<evidence type="ECO:0000256" key="1">
    <source>
        <dbReference type="ARBA" id="ARBA00022729"/>
    </source>
</evidence>
<name>F8DDV7_HALXS</name>
<gene>
    <name evidence="2" type="ordered locus">Halxa_0627</name>
</gene>
<evidence type="ECO:0000313" key="2">
    <source>
        <dbReference type="EMBL" id="AEH39211.1"/>
    </source>
</evidence>
<organism evidence="2 3">
    <name type="scientific">Halopiger xanaduensis (strain DSM 18323 / JCM 14033 / SH-6)</name>
    <dbReference type="NCBI Taxonomy" id="797210"/>
    <lineage>
        <taxon>Archaea</taxon>
        <taxon>Methanobacteriati</taxon>
        <taxon>Methanobacteriota</taxon>
        <taxon>Stenosarchaea group</taxon>
        <taxon>Halobacteria</taxon>
        <taxon>Halobacteriales</taxon>
        <taxon>Natrialbaceae</taxon>
        <taxon>Halopiger</taxon>
    </lineage>
</organism>
<dbReference type="KEGG" id="hxa:Halxa_0627"/>
<evidence type="ECO:0000313" key="3">
    <source>
        <dbReference type="Proteomes" id="UP000006794"/>
    </source>
</evidence>
<dbReference type="OrthoDB" id="275767at2157"/>
<proteinExistence type="predicted"/>
<dbReference type="Pfam" id="PF03480">
    <property type="entry name" value="DctP"/>
    <property type="match status" value="1"/>
</dbReference>
<geneLocation type="plasmid" evidence="2 3">
    <name>pHALXA01</name>
</geneLocation>
<dbReference type="PANTHER" id="PTHR33376">
    <property type="match status" value="1"/>
</dbReference>
<dbReference type="GO" id="GO:0055085">
    <property type="term" value="P:transmembrane transport"/>
    <property type="evidence" value="ECO:0007669"/>
    <property type="project" value="InterPro"/>
</dbReference>
<dbReference type="HOGENOM" id="CLU_670648_0_0_2"/>
<reference evidence="3" key="1">
    <citation type="journal article" date="2012" name="Stand. Genomic Sci.">
        <title>Complete genome sequence of Halopiger xanaduensis type strain (SH-6(T)).</title>
        <authorList>
            <person name="Anderson I."/>
            <person name="Tindall B.J."/>
            <person name="Rohde M."/>
            <person name="Lucas S."/>
            <person name="Han J."/>
            <person name="Lapidus A."/>
            <person name="Cheng J.F."/>
            <person name="Goodwin L."/>
            <person name="Pitluck S."/>
            <person name="Peters L."/>
            <person name="Pati A."/>
            <person name="Mikhailova N."/>
            <person name="Pagani I."/>
            <person name="Teshima H."/>
            <person name="Han C."/>
            <person name="Tapia R."/>
            <person name="Land M."/>
            <person name="Woyke T."/>
            <person name="Klenk H.P."/>
            <person name="Kyrpides N."/>
            <person name="Ivanova N."/>
        </authorList>
    </citation>
    <scope>NUCLEOTIDE SEQUENCE [LARGE SCALE GENOMIC DNA]</scope>
    <source>
        <strain evidence="3">DSM 18323 / JCM 14033 / SH-6</strain>
        <plasmid evidence="3">Plasmid pHALXA01</plasmid>
    </source>
</reference>
<keyword evidence="2" id="KW-0614">Plasmid</keyword>